<feature type="domain" description="Glycosyltransferase 2-like" evidence="1">
    <location>
        <begin position="14"/>
        <end position="164"/>
    </location>
</feature>
<sequence>MQKPSKHYFHAVTLLITHYNRSNSLERLLKSFQELACVFEDIVVSDDGSKPEHLNALQQLQSQYAFRLVTTPENKGLGHNMNKGQDAVNTPYTLYVQEDFVPKETFPTHFKDGLKILQQQKDIDLVRFYAYFRYPYLKTFEKGFSEMVFKGQPWFSNHLKFYQYSDHPHLRRSNFFEKFGRYVEGKKGDLTEFKMCLSFIRNGGKGVYFEEYSSLFEQKNSPQEPSTMQRVSWRQQQVPLVLFLRWWYLKCRILKNDLALALALKFCQPKQ</sequence>
<proteinExistence type="predicted"/>
<protein>
    <submittedName>
        <fullName evidence="2">Glycosyltransferase</fullName>
    </submittedName>
</protein>
<evidence type="ECO:0000259" key="1">
    <source>
        <dbReference type="Pfam" id="PF00535"/>
    </source>
</evidence>
<accession>A0ABR6VQH1</accession>
<evidence type="ECO:0000313" key="3">
    <source>
        <dbReference type="Proteomes" id="UP000659698"/>
    </source>
</evidence>
<dbReference type="Gene3D" id="3.90.550.10">
    <property type="entry name" value="Spore Coat Polysaccharide Biosynthesis Protein SpsA, Chain A"/>
    <property type="match status" value="1"/>
</dbReference>
<keyword evidence="3" id="KW-1185">Reference proteome</keyword>
<dbReference type="SUPFAM" id="SSF53448">
    <property type="entry name" value="Nucleotide-diphospho-sugar transferases"/>
    <property type="match status" value="1"/>
</dbReference>
<dbReference type="CDD" id="cd00761">
    <property type="entry name" value="Glyco_tranf_GTA_type"/>
    <property type="match status" value="1"/>
</dbReference>
<comment type="caution">
    <text evidence="2">The sequence shown here is derived from an EMBL/GenBank/DDBJ whole genome shotgun (WGS) entry which is preliminary data.</text>
</comment>
<gene>
    <name evidence="2" type="ORF">H7U12_05710</name>
</gene>
<dbReference type="Pfam" id="PF00535">
    <property type="entry name" value="Glycos_transf_2"/>
    <property type="match status" value="1"/>
</dbReference>
<dbReference type="EMBL" id="JACOAF010000016">
    <property type="protein sequence ID" value="MBC3539167.1"/>
    <property type="molecule type" value="Genomic_DNA"/>
</dbReference>
<dbReference type="RefSeq" id="WP_186634310.1">
    <property type="nucleotide sequence ID" value="NZ_JACOAF010000016.1"/>
</dbReference>
<evidence type="ECO:0000313" key="2">
    <source>
        <dbReference type="EMBL" id="MBC3539167.1"/>
    </source>
</evidence>
<dbReference type="InterPro" id="IPR001173">
    <property type="entry name" value="Glyco_trans_2-like"/>
</dbReference>
<reference evidence="2 3" key="1">
    <citation type="journal article" date="2019" name="Int. J. Syst. Evol. Microbiol.">
        <title>Rufibacter sediminis sp. nov., isolated from freshwater lake sediment.</title>
        <authorList>
            <person name="Qu J.H."/>
            <person name="Zhang L.J."/>
            <person name="Fu Y.H."/>
            <person name="Li H.F."/>
        </authorList>
    </citation>
    <scope>NUCLEOTIDE SEQUENCE [LARGE SCALE GENOMIC DNA]</scope>
    <source>
        <strain evidence="2 3">H-1</strain>
    </source>
</reference>
<dbReference type="InterPro" id="IPR029044">
    <property type="entry name" value="Nucleotide-diphossugar_trans"/>
</dbReference>
<organism evidence="2 3">
    <name type="scientific">Rufibacter sediminis</name>
    <dbReference type="NCBI Taxonomy" id="2762756"/>
    <lineage>
        <taxon>Bacteria</taxon>
        <taxon>Pseudomonadati</taxon>
        <taxon>Bacteroidota</taxon>
        <taxon>Cytophagia</taxon>
        <taxon>Cytophagales</taxon>
        <taxon>Hymenobacteraceae</taxon>
        <taxon>Rufibacter</taxon>
    </lineage>
</organism>
<dbReference type="Proteomes" id="UP000659698">
    <property type="component" value="Unassembled WGS sequence"/>
</dbReference>
<name>A0ABR6VQH1_9BACT</name>